<proteinExistence type="predicted"/>
<reference evidence="2" key="1">
    <citation type="submission" date="2021-06" db="EMBL/GenBank/DDBJ databases">
        <authorList>
            <person name="Hodson N. C."/>
            <person name="Mongue J. A."/>
            <person name="Jaron S. K."/>
        </authorList>
    </citation>
    <scope>NUCLEOTIDE SEQUENCE</scope>
</reference>
<evidence type="ECO:0000313" key="3">
    <source>
        <dbReference type="Proteomes" id="UP000708208"/>
    </source>
</evidence>
<sequence length="91" mass="10587">MNSEFTLKLTPALTIVILTLGLASAQRYNGFMGLISRACIRDRYFCRMHYSCCSGYCRDNTCGGGCRVNWERCYRHRECCSDYCKDDWCRP</sequence>
<evidence type="ECO:0000313" key="2">
    <source>
        <dbReference type="EMBL" id="CAG7821214.1"/>
    </source>
</evidence>
<protein>
    <submittedName>
        <fullName evidence="2">Uncharacterized protein</fullName>
    </submittedName>
</protein>
<comment type="caution">
    <text evidence="2">The sequence shown here is derived from an EMBL/GenBank/DDBJ whole genome shotgun (WGS) entry which is preliminary data.</text>
</comment>
<feature type="chain" id="PRO_5035231834" evidence="1">
    <location>
        <begin position="26"/>
        <end position="91"/>
    </location>
</feature>
<gene>
    <name evidence="2" type="ORF">AFUS01_LOCUS31563</name>
</gene>
<dbReference type="Proteomes" id="UP000708208">
    <property type="component" value="Unassembled WGS sequence"/>
</dbReference>
<name>A0A8J2KXM5_9HEXA</name>
<evidence type="ECO:0000256" key="1">
    <source>
        <dbReference type="SAM" id="SignalP"/>
    </source>
</evidence>
<keyword evidence="3" id="KW-1185">Reference proteome</keyword>
<organism evidence="2 3">
    <name type="scientific">Allacma fusca</name>
    <dbReference type="NCBI Taxonomy" id="39272"/>
    <lineage>
        <taxon>Eukaryota</taxon>
        <taxon>Metazoa</taxon>
        <taxon>Ecdysozoa</taxon>
        <taxon>Arthropoda</taxon>
        <taxon>Hexapoda</taxon>
        <taxon>Collembola</taxon>
        <taxon>Symphypleona</taxon>
        <taxon>Sminthuridae</taxon>
        <taxon>Allacma</taxon>
    </lineage>
</organism>
<feature type="signal peptide" evidence="1">
    <location>
        <begin position="1"/>
        <end position="25"/>
    </location>
</feature>
<dbReference type="EMBL" id="CAJVCH010503572">
    <property type="protein sequence ID" value="CAG7821214.1"/>
    <property type="molecule type" value="Genomic_DNA"/>
</dbReference>
<dbReference type="AlphaFoldDB" id="A0A8J2KXM5"/>
<keyword evidence="1" id="KW-0732">Signal</keyword>
<accession>A0A8J2KXM5</accession>